<comment type="subcellular location">
    <subcellularLocation>
        <location evidence="1">Nucleus</location>
    </subcellularLocation>
</comment>
<sequence>MVWESESDVIAMMMKETELGKVKCHRYWPEPPHDSIDLANFHLRLDSYQILEYFISISISGFLFQTEEKRIIRHLQFTTWPDHSTPKLAEQLVKFICYMRKAHRTGPIVAHCSTGIGRSGVLLCVEILLSYIEKDLCVSIKQIIVKYYSKYKYY</sequence>
<dbReference type="PROSITE" id="PS50055">
    <property type="entry name" value="TYR_PHOSPHATASE_PTP"/>
    <property type="match status" value="1"/>
</dbReference>
<evidence type="ECO:0008006" key="7">
    <source>
        <dbReference type="Google" id="ProtNLM"/>
    </source>
</evidence>
<dbReference type="Gene3D" id="3.90.190.10">
    <property type="entry name" value="Protein tyrosine phosphatase superfamily"/>
    <property type="match status" value="1"/>
</dbReference>
<dbReference type="InterPro" id="IPR029021">
    <property type="entry name" value="Prot-tyrosine_phosphatase-like"/>
</dbReference>
<evidence type="ECO:0000313" key="5">
    <source>
        <dbReference type="Ensembl" id="ENSABRP00000014628.1"/>
    </source>
</evidence>
<protein>
    <recommendedName>
        <fullName evidence="7">Protein tyrosine phosphatase non-receptor type 20</fullName>
    </recommendedName>
</protein>
<keyword evidence="2" id="KW-0539">Nucleus</keyword>
<dbReference type="Proteomes" id="UP000694426">
    <property type="component" value="Unplaced"/>
</dbReference>
<dbReference type="SMART" id="SM00194">
    <property type="entry name" value="PTPc"/>
    <property type="match status" value="1"/>
</dbReference>
<dbReference type="InterPro" id="IPR052074">
    <property type="entry name" value="NonRcpt_TyrProt_Phosphatase"/>
</dbReference>
<dbReference type="AlphaFoldDB" id="A0A8B9C5J4"/>
<dbReference type="PANTHER" id="PTHR46900">
    <property type="entry name" value="TYROSINE-PROTEIN PHOSPHATASE NON-RECEPTOR TYPE 13"/>
    <property type="match status" value="1"/>
</dbReference>
<dbReference type="GO" id="GO:0004725">
    <property type="term" value="F:protein tyrosine phosphatase activity"/>
    <property type="evidence" value="ECO:0007669"/>
    <property type="project" value="InterPro"/>
</dbReference>
<name>A0A8B9C5J4_9AVES</name>
<dbReference type="InterPro" id="IPR003595">
    <property type="entry name" value="Tyr_Pase_cat"/>
</dbReference>
<dbReference type="SUPFAM" id="SSF52799">
    <property type="entry name" value="(Phosphotyrosine protein) phosphatases II"/>
    <property type="match status" value="1"/>
</dbReference>
<dbReference type="Ensembl" id="ENSABRT00000020888.1">
    <property type="protein sequence ID" value="ENSABRP00000014628.1"/>
    <property type="gene ID" value="ENSABRG00000012909.1"/>
</dbReference>
<evidence type="ECO:0000259" key="3">
    <source>
        <dbReference type="PROSITE" id="PS50055"/>
    </source>
</evidence>
<dbReference type="PROSITE" id="PS50056">
    <property type="entry name" value="TYR_PHOSPHATASE_2"/>
    <property type="match status" value="1"/>
</dbReference>
<dbReference type="InterPro" id="IPR000242">
    <property type="entry name" value="PTP_cat"/>
</dbReference>
<reference evidence="5" key="2">
    <citation type="submission" date="2025-09" db="UniProtKB">
        <authorList>
            <consortium name="Ensembl"/>
        </authorList>
    </citation>
    <scope>IDENTIFICATION</scope>
</reference>
<evidence type="ECO:0000256" key="2">
    <source>
        <dbReference type="ARBA" id="ARBA00023242"/>
    </source>
</evidence>
<evidence type="ECO:0000313" key="6">
    <source>
        <dbReference type="Proteomes" id="UP000694426"/>
    </source>
</evidence>
<organism evidence="5 6">
    <name type="scientific">Anser brachyrhynchus</name>
    <name type="common">Pink-footed goose</name>
    <dbReference type="NCBI Taxonomy" id="132585"/>
    <lineage>
        <taxon>Eukaryota</taxon>
        <taxon>Metazoa</taxon>
        <taxon>Chordata</taxon>
        <taxon>Craniata</taxon>
        <taxon>Vertebrata</taxon>
        <taxon>Euteleostomi</taxon>
        <taxon>Archelosauria</taxon>
        <taxon>Archosauria</taxon>
        <taxon>Dinosauria</taxon>
        <taxon>Saurischia</taxon>
        <taxon>Theropoda</taxon>
        <taxon>Coelurosauria</taxon>
        <taxon>Aves</taxon>
        <taxon>Neognathae</taxon>
        <taxon>Galloanserae</taxon>
        <taxon>Anseriformes</taxon>
        <taxon>Anatidae</taxon>
        <taxon>Anserinae</taxon>
        <taxon>Anser</taxon>
    </lineage>
</organism>
<dbReference type="SMART" id="SM00404">
    <property type="entry name" value="PTPc_motif"/>
    <property type="match status" value="1"/>
</dbReference>
<feature type="domain" description="Tyrosine-protein phosphatase" evidence="3">
    <location>
        <begin position="1"/>
        <end position="144"/>
    </location>
</feature>
<dbReference type="InterPro" id="IPR000387">
    <property type="entry name" value="Tyr_Pase_dom"/>
</dbReference>
<evidence type="ECO:0000259" key="4">
    <source>
        <dbReference type="PROSITE" id="PS50056"/>
    </source>
</evidence>
<reference evidence="5" key="1">
    <citation type="submission" date="2025-08" db="UniProtKB">
        <authorList>
            <consortium name="Ensembl"/>
        </authorList>
    </citation>
    <scope>IDENTIFICATION</scope>
</reference>
<proteinExistence type="predicted"/>
<dbReference type="Pfam" id="PF00102">
    <property type="entry name" value="Y_phosphatase"/>
    <property type="match status" value="1"/>
</dbReference>
<keyword evidence="6" id="KW-1185">Reference proteome</keyword>
<dbReference type="GO" id="GO:0005634">
    <property type="term" value="C:nucleus"/>
    <property type="evidence" value="ECO:0007669"/>
    <property type="project" value="UniProtKB-SubCell"/>
</dbReference>
<feature type="domain" description="Tyrosine specific protein phosphatases" evidence="4">
    <location>
        <begin position="90"/>
        <end position="144"/>
    </location>
</feature>
<accession>A0A8B9C5J4</accession>
<dbReference type="PANTHER" id="PTHR46900:SF4">
    <property type="entry name" value="FERM AND PDZ DOMAIN CONTAINING 2"/>
    <property type="match status" value="1"/>
</dbReference>
<dbReference type="PRINTS" id="PR00700">
    <property type="entry name" value="PRTYPHPHTASE"/>
</dbReference>
<dbReference type="GeneTree" id="ENSGT00940000160066"/>
<evidence type="ECO:0000256" key="1">
    <source>
        <dbReference type="ARBA" id="ARBA00004123"/>
    </source>
</evidence>